<keyword evidence="7 16" id="KW-0547">Nucleotide-binding</keyword>
<keyword evidence="9 16" id="KW-0658">Purine biosynthesis</keyword>
<organism evidence="18 19">
    <name type="scientific">Aaosphaeria arxii CBS 175.79</name>
    <dbReference type="NCBI Taxonomy" id="1450172"/>
    <lineage>
        <taxon>Eukaryota</taxon>
        <taxon>Fungi</taxon>
        <taxon>Dikarya</taxon>
        <taxon>Ascomycota</taxon>
        <taxon>Pezizomycotina</taxon>
        <taxon>Dothideomycetes</taxon>
        <taxon>Pleosporomycetidae</taxon>
        <taxon>Pleosporales</taxon>
        <taxon>Pleosporales incertae sedis</taxon>
        <taxon>Aaosphaeria</taxon>
    </lineage>
</organism>
<dbReference type="PANTHER" id="PTHR11922">
    <property type="entry name" value="GMP SYNTHASE-RELATED"/>
    <property type="match status" value="1"/>
</dbReference>
<evidence type="ECO:0000256" key="3">
    <source>
        <dbReference type="ARBA" id="ARBA00011738"/>
    </source>
</evidence>
<evidence type="ECO:0000256" key="8">
    <source>
        <dbReference type="ARBA" id="ARBA00022749"/>
    </source>
</evidence>
<keyword evidence="19" id="KW-1185">Reference proteome</keyword>
<dbReference type="EC" id="6.3.5.2" evidence="4"/>
<comment type="pathway">
    <text evidence="2">Purine metabolism; GMP biosynthesis; GMP from XMP (L-Gln route): step 1/1.</text>
</comment>
<dbReference type="PROSITE" id="PS51553">
    <property type="entry name" value="GMPS_ATP_PPASE"/>
    <property type="match status" value="1"/>
</dbReference>
<dbReference type="Pfam" id="PF02540">
    <property type="entry name" value="NAD_synthase"/>
    <property type="match status" value="1"/>
</dbReference>
<evidence type="ECO:0000256" key="12">
    <source>
        <dbReference type="ARBA" id="ARBA00030464"/>
    </source>
</evidence>
<accession>A0A6A5XB59</accession>
<comment type="function">
    <text evidence="14">Catalyzes the conversion of xanthine monophosphate (XMP) to GMP in the presence of glutamine and ATP through an adenyl-XMP intermediate.</text>
</comment>
<feature type="domain" description="GMPS ATP-PPase" evidence="17">
    <location>
        <begin position="217"/>
        <end position="420"/>
    </location>
</feature>
<evidence type="ECO:0000256" key="9">
    <source>
        <dbReference type="ARBA" id="ARBA00022755"/>
    </source>
</evidence>
<sequence>MATDGSDPIPPHQTFDTILVLDFGSQYTHLITRRLRELNVYSEMLPCTQKIADLTWKPKGVILSGGPYSVYWDGAPHVDPAVFELNVPILGICYGLQEIAWKLDNKGVVAGEKREYGHAYLKVDRHGDGEAGGHVDKLFQGLEDNMEVWMSHGDKLSSIPKGFITVATTSNAPFAGIAHTEKKMYGIQFHPEVTHTPKGKVILKNFAVDICEAKTNWTMSQFVDQEIARIRALVGETGQVIGAVSGGVDSTVAAKLMKEAIGDRFHAVLVDNGVLRLNEAKQVKETLTAGLGINLTVVDASELFLGRLKGITDDPEKKRKVIGNTFIEVFQAEAKKIADAAHGSANEGEVEWLLQGTLYPDVIESISFKGPSATIKTHHNVGGLPASMKLKLIEPLRELFKDEVRELGTNLGIPEDLVWRHPFPGPGIAIRILGEVTAEQVRIAREADNIFIQEIKDAGLYRKISQAFAALLPVKAVGVMGDKRVHDQVIALRAVETSDFMTADWFPFDGEFLKRVSRRIVNEVDGVCRVVYDITSKPPGTIEME</sequence>
<dbReference type="InterPro" id="IPR029062">
    <property type="entry name" value="Class_I_gatase-like"/>
</dbReference>
<dbReference type="Gene3D" id="3.30.300.10">
    <property type="match status" value="1"/>
</dbReference>
<evidence type="ECO:0000256" key="15">
    <source>
        <dbReference type="ARBA" id="ARBA00049404"/>
    </source>
</evidence>
<dbReference type="SUPFAM" id="SSF54810">
    <property type="entry name" value="GMP synthetase C-terminal dimerisation domain"/>
    <property type="match status" value="1"/>
</dbReference>
<dbReference type="Gene3D" id="3.40.50.620">
    <property type="entry name" value="HUPs"/>
    <property type="match status" value="1"/>
</dbReference>
<evidence type="ECO:0000256" key="11">
    <source>
        <dbReference type="ARBA" id="ARBA00022962"/>
    </source>
</evidence>
<evidence type="ECO:0000256" key="10">
    <source>
        <dbReference type="ARBA" id="ARBA00022840"/>
    </source>
</evidence>
<dbReference type="InterPro" id="IPR025777">
    <property type="entry name" value="GMPS_ATP_PPase_dom"/>
</dbReference>
<dbReference type="HAMAP" id="MF_00344">
    <property type="entry name" value="GMP_synthase"/>
    <property type="match status" value="1"/>
</dbReference>
<dbReference type="PANTHER" id="PTHR11922:SF2">
    <property type="entry name" value="GMP SYNTHASE [GLUTAMINE-HYDROLYZING]"/>
    <property type="match status" value="1"/>
</dbReference>
<dbReference type="OrthoDB" id="1724632at2759"/>
<dbReference type="Proteomes" id="UP000799778">
    <property type="component" value="Unassembled WGS sequence"/>
</dbReference>
<dbReference type="Pfam" id="PF00117">
    <property type="entry name" value="GATase"/>
    <property type="match status" value="1"/>
</dbReference>
<dbReference type="CDD" id="cd01997">
    <property type="entry name" value="GMP_synthase_C"/>
    <property type="match status" value="1"/>
</dbReference>
<comment type="catalytic activity">
    <reaction evidence="15">
        <text>XMP + L-glutamine + ATP + H2O = GMP + L-glutamate + AMP + diphosphate + 2 H(+)</text>
        <dbReference type="Rhea" id="RHEA:11680"/>
        <dbReference type="ChEBI" id="CHEBI:15377"/>
        <dbReference type="ChEBI" id="CHEBI:15378"/>
        <dbReference type="ChEBI" id="CHEBI:29985"/>
        <dbReference type="ChEBI" id="CHEBI:30616"/>
        <dbReference type="ChEBI" id="CHEBI:33019"/>
        <dbReference type="ChEBI" id="CHEBI:57464"/>
        <dbReference type="ChEBI" id="CHEBI:58115"/>
        <dbReference type="ChEBI" id="CHEBI:58359"/>
        <dbReference type="ChEBI" id="CHEBI:456215"/>
        <dbReference type="EC" id="6.3.5.2"/>
    </reaction>
</comment>
<dbReference type="GO" id="GO:0005524">
    <property type="term" value="F:ATP binding"/>
    <property type="evidence" value="ECO:0007669"/>
    <property type="project" value="UniProtKB-UniRule"/>
</dbReference>
<dbReference type="PROSITE" id="PS51273">
    <property type="entry name" value="GATASE_TYPE_1"/>
    <property type="match status" value="1"/>
</dbReference>
<dbReference type="InterPro" id="IPR022310">
    <property type="entry name" value="NAD/GMP_synthase"/>
</dbReference>
<keyword evidence="10 16" id="KW-0067">ATP-binding</keyword>
<dbReference type="GeneID" id="54282096"/>
<evidence type="ECO:0000256" key="16">
    <source>
        <dbReference type="PROSITE-ProRule" id="PRU00886"/>
    </source>
</evidence>
<dbReference type="FunFam" id="3.40.50.880:FF:000001">
    <property type="entry name" value="GMP synthase [glutamine-hydrolyzing]"/>
    <property type="match status" value="1"/>
</dbReference>
<dbReference type="NCBIfam" id="TIGR00884">
    <property type="entry name" value="guaA_Cterm"/>
    <property type="match status" value="1"/>
</dbReference>
<keyword evidence="11" id="KW-0315">Glutamine amidotransferase</keyword>
<evidence type="ECO:0000259" key="17">
    <source>
        <dbReference type="PROSITE" id="PS51553"/>
    </source>
</evidence>
<dbReference type="NCBIfam" id="TIGR00888">
    <property type="entry name" value="guaA_Nterm"/>
    <property type="match status" value="1"/>
</dbReference>
<dbReference type="NCBIfam" id="NF000848">
    <property type="entry name" value="PRK00074.1"/>
    <property type="match status" value="1"/>
</dbReference>
<feature type="binding site" evidence="16">
    <location>
        <begin position="245"/>
        <end position="251"/>
    </location>
    <ligand>
        <name>ATP</name>
        <dbReference type="ChEBI" id="CHEBI:30616"/>
    </ligand>
</feature>
<evidence type="ECO:0000256" key="2">
    <source>
        <dbReference type="ARBA" id="ARBA00005153"/>
    </source>
</evidence>
<comment type="subunit">
    <text evidence="3">Homodimer.</text>
</comment>
<evidence type="ECO:0000256" key="13">
    <source>
        <dbReference type="ARBA" id="ARBA00031356"/>
    </source>
</evidence>
<keyword evidence="6" id="KW-0436">Ligase</keyword>
<comment type="subcellular location">
    <subcellularLocation>
        <location evidence="1">Cytoplasm</location>
        <location evidence="1">Cytosol</location>
    </subcellularLocation>
</comment>
<dbReference type="GO" id="GO:0005829">
    <property type="term" value="C:cytosol"/>
    <property type="evidence" value="ECO:0007669"/>
    <property type="project" value="UniProtKB-SubCell"/>
</dbReference>
<dbReference type="AlphaFoldDB" id="A0A6A5XB59"/>
<dbReference type="InterPro" id="IPR001674">
    <property type="entry name" value="GMP_synth_C"/>
</dbReference>
<dbReference type="PRINTS" id="PR00097">
    <property type="entry name" value="ANTSNTHASEII"/>
</dbReference>
<dbReference type="Pfam" id="PF00958">
    <property type="entry name" value="GMP_synt_C"/>
    <property type="match status" value="1"/>
</dbReference>
<dbReference type="CDD" id="cd01742">
    <property type="entry name" value="GATase1_GMP_Synthase"/>
    <property type="match status" value="1"/>
</dbReference>
<evidence type="ECO:0000256" key="14">
    <source>
        <dbReference type="ARBA" id="ARBA00044933"/>
    </source>
</evidence>
<gene>
    <name evidence="18" type="ORF">BU24DRAFT_379609</name>
</gene>
<dbReference type="Gene3D" id="3.40.50.880">
    <property type="match status" value="1"/>
</dbReference>
<proteinExistence type="inferred from homology"/>
<dbReference type="GO" id="GO:0003921">
    <property type="term" value="F:GMP synthase activity"/>
    <property type="evidence" value="ECO:0007669"/>
    <property type="project" value="InterPro"/>
</dbReference>
<dbReference type="InterPro" id="IPR017926">
    <property type="entry name" value="GATASE"/>
</dbReference>
<dbReference type="FunFam" id="3.40.50.620:FF:000001">
    <property type="entry name" value="GMP synthase [glutamine-hydrolyzing]"/>
    <property type="match status" value="1"/>
</dbReference>
<evidence type="ECO:0000256" key="7">
    <source>
        <dbReference type="ARBA" id="ARBA00022741"/>
    </source>
</evidence>
<evidence type="ECO:0000256" key="4">
    <source>
        <dbReference type="ARBA" id="ARBA00012746"/>
    </source>
</evidence>
<reference evidence="18" key="1">
    <citation type="journal article" date="2020" name="Stud. Mycol.">
        <title>101 Dothideomycetes genomes: a test case for predicting lifestyles and emergence of pathogens.</title>
        <authorList>
            <person name="Haridas S."/>
            <person name="Albert R."/>
            <person name="Binder M."/>
            <person name="Bloem J."/>
            <person name="Labutti K."/>
            <person name="Salamov A."/>
            <person name="Andreopoulos B."/>
            <person name="Baker S."/>
            <person name="Barry K."/>
            <person name="Bills G."/>
            <person name="Bluhm B."/>
            <person name="Cannon C."/>
            <person name="Castanera R."/>
            <person name="Culley D."/>
            <person name="Daum C."/>
            <person name="Ezra D."/>
            <person name="Gonzalez J."/>
            <person name="Henrissat B."/>
            <person name="Kuo A."/>
            <person name="Liang C."/>
            <person name="Lipzen A."/>
            <person name="Lutzoni F."/>
            <person name="Magnuson J."/>
            <person name="Mondo S."/>
            <person name="Nolan M."/>
            <person name="Ohm R."/>
            <person name="Pangilinan J."/>
            <person name="Park H.-J."/>
            <person name="Ramirez L."/>
            <person name="Alfaro M."/>
            <person name="Sun H."/>
            <person name="Tritt A."/>
            <person name="Yoshinaga Y."/>
            <person name="Zwiers L.-H."/>
            <person name="Turgeon B."/>
            <person name="Goodwin S."/>
            <person name="Spatafora J."/>
            <person name="Crous P."/>
            <person name="Grigoriev I."/>
        </authorList>
    </citation>
    <scope>NUCLEOTIDE SEQUENCE</scope>
    <source>
        <strain evidence="18">CBS 175.79</strain>
    </source>
</reference>
<dbReference type="InterPro" id="IPR004739">
    <property type="entry name" value="GMP_synth_GATase"/>
</dbReference>
<evidence type="ECO:0000256" key="6">
    <source>
        <dbReference type="ARBA" id="ARBA00022598"/>
    </source>
</evidence>
<evidence type="ECO:0000256" key="5">
    <source>
        <dbReference type="ARBA" id="ARBA00021562"/>
    </source>
</evidence>
<evidence type="ECO:0000313" key="19">
    <source>
        <dbReference type="Proteomes" id="UP000799778"/>
    </source>
</evidence>
<evidence type="ECO:0000313" key="18">
    <source>
        <dbReference type="EMBL" id="KAF2010208.1"/>
    </source>
</evidence>
<dbReference type="FunFam" id="3.30.300.10:FF:000002">
    <property type="entry name" value="GMP synthase [glutamine-hydrolyzing]"/>
    <property type="match status" value="1"/>
</dbReference>
<keyword evidence="8 16" id="KW-0332">GMP biosynthesis</keyword>
<evidence type="ECO:0000256" key="1">
    <source>
        <dbReference type="ARBA" id="ARBA00004514"/>
    </source>
</evidence>
<dbReference type="RefSeq" id="XP_033378547.1">
    <property type="nucleotide sequence ID" value="XM_033524699.1"/>
</dbReference>
<dbReference type="SUPFAM" id="SSF52402">
    <property type="entry name" value="Adenine nucleotide alpha hydrolases-like"/>
    <property type="match status" value="1"/>
</dbReference>
<dbReference type="InterPro" id="IPR014729">
    <property type="entry name" value="Rossmann-like_a/b/a_fold"/>
</dbReference>
<dbReference type="SUPFAM" id="SSF52317">
    <property type="entry name" value="Class I glutamine amidotransferase-like"/>
    <property type="match status" value="1"/>
</dbReference>
<name>A0A6A5XB59_9PLEO</name>
<dbReference type="InterPro" id="IPR022955">
    <property type="entry name" value="GMP_synthase"/>
</dbReference>
<protein>
    <recommendedName>
        <fullName evidence="5">GMP synthase [glutamine-hydrolyzing]</fullName>
        <ecNumber evidence="4">6.3.5.2</ecNumber>
    </recommendedName>
    <alternativeName>
        <fullName evidence="12">GMP synthetase</fullName>
    </alternativeName>
    <alternativeName>
        <fullName evidence="13">Glutamine amidotransferase</fullName>
    </alternativeName>
</protein>
<dbReference type="PRINTS" id="PR00096">
    <property type="entry name" value="GATASE"/>
</dbReference>
<dbReference type="UniPathway" id="UPA00189">
    <property type="reaction ID" value="UER00296"/>
</dbReference>
<dbReference type="EMBL" id="ML978077">
    <property type="protein sequence ID" value="KAF2010208.1"/>
    <property type="molecule type" value="Genomic_DNA"/>
</dbReference>